<organism evidence="2 3">
    <name type="scientific">Exidia glandulosa HHB12029</name>
    <dbReference type="NCBI Taxonomy" id="1314781"/>
    <lineage>
        <taxon>Eukaryota</taxon>
        <taxon>Fungi</taxon>
        <taxon>Dikarya</taxon>
        <taxon>Basidiomycota</taxon>
        <taxon>Agaricomycotina</taxon>
        <taxon>Agaricomycetes</taxon>
        <taxon>Auriculariales</taxon>
        <taxon>Exidiaceae</taxon>
        <taxon>Exidia</taxon>
    </lineage>
</organism>
<feature type="region of interest" description="Disordered" evidence="1">
    <location>
        <begin position="19"/>
        <end position="42"/>
    </location>
</feature>
<evidence type="ECO:0000313" key="2">
    <source>
        <dbReference type="EMBL" id="KZV96450.1"/>
    </source>
</evidence>
<feature type="region of interest" description="Disordered" evidence="1">
    <location>
        <begin position="57"/>
        <end position="98"/>
    </location>
</feature>
<dbReference type="InParanoid" id="A0A165KJT7"/>
<dbReference type="Proteomes" id="UP000077266">
    <property type="component" value="Unassembled WGS sequence"/>
</dbReference>
<feature type="compositionally biased region" description="Polar residues" evidence="1">
    <location>
        <begin position="67"/>
        <end position="98"/>
    </location>
</feature>
<keyword evidence="3" id="KW-1185">Reference proteome</keyword>
<dbReference type="EMBL" id="KV425942">
    <property type="protein sequence ID" value="KZV96450.1"/>
    <property type="molecule type" value="Genomic_DNA"/>
</dbReference>
<dbReference type="AlphaFoldDB" id="A0A165KJT7"/>
<sequence length="374" mass="40888">MPNEPVKFSVTRNHAKKVEAAANFDEQHSRKVRKHRIGPAAQSATISDVDMLDDDDVRWISGGSGGQERSTNGGTHDPSSSRNNATPRSIGRTSSTVARDNELVQALIGTVPPSRSVVLPQSIRVPAVDPTFVNWQCPELNTPRMDVHDSGKLTSRVLAGTQHGQYDRVKNASALQRVPIRKVAARTVQDLETRPTACRPTDVESIQAEPQLTTKRFDVGGETAARVRPTHSSEVSATNSMAEVTREPVPLFAIARRTDDAFAHSQHAVASNVGDAIQEQSSLGVDLVQEQPASADQVPPAQELGVPPAPNWAQCNACHCWMKSTNLPVHRKKKCKKLVSSMQQMFNLTSQLLKPKKDDAKHWTYVEVPSEEEG</sequence>
<protein>
    <submittedName>
        <fullName evidence="2">Uncharacterized protein</fullName>
    </submittedName>
</protein>
<reference evidence="2 3" key="1">
    <citation type="journal article" date="2016" name="Mol. Biol. Evol.">
        <title>Comparative Genomics of Early-Diverging Mushroom-Forming Fungi Provides Insights into the Origins of Lignocellulose Decay Capabilities.</title>
        <authorList>
            <person name="Nagy L.G."/>
            <person name="Riley R."/>
            <person name="Tritt A."/>
            <person name="Adam C."/>
            <person name="Daum C."/>
            <person name="Floudas D."/>
            <person name="Sun H."/>
            <person name="Yadav J.S."/>
            <person name="Pangilinan J."/>
            <person name="Larsson K.H."/>
            <person name="Matsuura K."/>
            <person name="Barry K."/>
            <person name="Labutti K."/>
            <person name="Kuo R."/>
            <person name="Ohm R.A."/>
            <person name="Bhattacharya S.S."/>
            <person name="Shirouzu T."/>
            <person name="Yoshinaga Y."/>
            <person name="Martin F.M."/>
            <person name="Grigoriev I.V."/>
            <person name="Hibbett D.S."/>
        </authorList>
    </citation>
    <scope>NUCLEOTIDE SEQUENCE [LARGE SCALE GENOMIC DNA]</scope>
    <source>
        <strain evidence="2 3">HHB12029</strain>
    </source>
</reference>
<evidence type="ECO:0000313" key="3">
    <source>
        <dbReference type="Proteomes" id="UP000077266"/>
    </source>
</evidence>
<proteinExistence type="predicted"/>
<evidence type="ECO:0000256" key="1">
    <source>
        <dbReference type="SAM" id="MobiDB-lite"/>
    </source>
</evidence>
<gene>
    <name evidence="2" type="ORF">EXIGLDRAFT_705451</name>
</gene>
<name>A0A165KJT7_EXIGL</name>
<accession>A0A165KJT7</accession>